<evidence type="ECO:0000256" key="3">
    <source>
        <dbReference type="ARBA" id="ARBA00022840"/>
    </source>
</evidence>
<dbReference type="GO" id="GO:0008233">
    <property type="term" value="F:peptidase activity"/>
    <property type="evidence" value="ECO:0007669"/>
    <property type="project" value="UniProtKB-KW"/>
</dbReference>
<dbReference type="InterPro" id="IPR027417">
    <property type="entry name" value="P-loop_NTPase"/>
</dbReference>
<name>A0A1P8W9D8_9PLAN</name>
<dbReference type="KEGG" id="fmr:Fuma_00256"/>
<dbReference type="NCBIfam" id="NF003544">
    <property type="entry name" value="PRK05201.1"/>
    <property type="match status" value="1"/>
</dbReference>
<dbReference type="InterPro" id="IPR019489">
    <property type="entry name" value="Clp_ATPase_C"/>
</dbReference>
<dbReference type="InterPro" id="IPR004491">
    <property type="entry name" value="HslU"/>
</dbReference>
<dbReference type="GO" id="GO:0016887">
    <property type="term" value="F:ATP hydrolysis activity"/>
    <property type="evidence" value="ECO:0007669"/>
    <property type="project" value="InterPro"/>
</dbReference>
<dbReference type="Gene3D" id="1.10.8.10">
    <property type="entry name" value="DNA helicase RuvA subunit, C-terminal domain"/>
    <property type="match status" value="1"/>
</dbReference>
<dbReference type="AlphaFoldDB" id="A0A1P8W9D8"/>
<evidence type="ECO:0000256" key="2">
    <source>
        <dbReference type="ARBA" id="ARBA00022741"/>
    </source>
</evidence>
<dbReference type="InterPro" id="IPR003593">
    <property type="entry name" value="AAA+_ATPase"/>
</dbReference>
<evidence type="ECO:0000313" key="8">
    <source>
        <dbReference type="Proteomes" id="UP000187735"/>
    </source>
</evidence>
<dbReference type="FunFam" id="3.40.50.300:FF:000220">
    <property type="entry name" value="ATP-dependent protease ATPase subunit HslU"/>
    <property type="match status" value="1"/>
</dbReference>
<dbReference type="SUPFAM" id="SSF52540">
    <property type="entry name" value="P-loop containing nucleoside triphosphate hydrolases"/>
    <property type="match status" value="1"/>
</dbReference>
<organism evidence="7 8">
    <name type="scientific">Fuerstiella marisgermanici</name>
    <dbReference type="NCBI Taxonomy" id="1891926"/>
    <lineage>
        <taxon>Bacteria</taxon>
        <taxon>Pseudomonadati</taxon>
        <taxon>Planctomycetota</taxon>
        <taxon>Planctomycetia</taxon>
        <taxon>Planctomycetales</taxon>
        <taxon>Planctomycetaceae</taxon>
        <taxon>Fuerstiella</taxon>
    </lineage>
</organism>
<dbReference type="InterPro" id="IPR050052">
    <property type="entry name" value="ATP-dep_Clp_protease_ClpX"/>
</dbReference>
<evidence type="ECO:0000259" key="5">
    <source>
        <dbReference type="SMART" id="SM00382"/>
    </source>
</evidence>
<dbReference type="Pfam" id="PF07724">
    <property type="entry name" value="AAA_2"/>
    <property type="match status" value="1"/>
</dbReference>
<evidence type="ECO:0000256" key="4">
    <source>
        <dbReference type="ARBA" id="ARBA00023186"/>
    </source>
</evidence>
<evidence type="ECO:0000313" key="7">
    <source>
        <dbReference type="EMBL" id="APZ90675.1"/>
    </source>
</evidence>
<keyword evidence="3" id="KW-0067">ATP-binding</keyword>
<accession>A0A1P8W9D8</accession>
<comment type="similarity">
    <text evidence="1">Belongs to the ClpX chaperone family. HslU subfamily.</text>
</comment>
<dbReference type="OrthoDB" id="9804062at2"/>
<dbReference type="Gene3D" id="1.10.8.60">
    <property type="match status" value="1"/>
</dbReference>
<dbReference type="EMBL" id="CP017641">
    <property type="protein sequence ID" value="APZ90675.1"/>
    <property type="molecule type" value="Genomic_DNA"/>
</dbReference>
<gene>
    <name evidence="7" type="primary">clpY</name>
    <name evidence="7" type="ORF">Fuma_00256</name>
</gene>
<feature type="domain" description="Clp ATPase C-terminal" evidence="6">
    <location>
        <begin position="350"/>
        <end position="446"/>
    </location>
</feature>
<feature type="domain" description="AAA+ ATPase" evidence="5">
    <location>
        <begin position="53"/>
        <end position="347"/>
    </location>
</feature>
<dbReference type="RefSeq" id="WP_077022533.1">
    <property type="nucleotide sequence ID" value="NZ_CP017641.1"/>
</dbReference>
<evidence type="ECO:0000259" key="6">
    <source>
        <dbReference type="SMART" id="SM01086"/>
    </source>
</evidence>
<keyword evidence="2" id="KW-0547">Nucleotide-binding</keyword>
<dbReference type="GO" id="GO:0005524">
    <property type="term" value="F:ATP binding"/>
    <property type="evidence" value="ECO:0007669"/>
    <property type="project" value="UniProtKB-KW"/>
</dbReference>
<dbReference type="PANTHER" id="PTHR48102">
    <property type="entry name" value="ATP-DEPENDENT CLP PROTEASE ATP-BINDING SUBUNIT CLPX-LIKE, MITOCHONDRIAL-RELATED"/>
    <property type="match status" value="1"/>
</dbReference>
<dbReference type="SMART" id="SM01086">
    <property type="entry name" value="ClpB_D2-small"/>
    <property type="match status" value="1"/>
</dbReference>
<keyword evidence="7" id="KW-0378">Hydrolase</keyword>
<dbReference type="PANTHER" id="PTHR48102:SF3">
    <property type="entry name" value="ATP-DEPENDENT PROTEASE ATPASE SUBUNIT HSLU"/>
    <property type="match status" value="1"/>
</dbReference>
<dbReference type="GO" id="GO:0051603">
    <property type="term" value="P:proteolysis involved in protein catabolic process"/>
    <property type="evidence" value="ECO:0007669"/>
    <property type="project" value="TreeGrafter"/>
</dbReference>
<dbReference type="STRING" id="1891926.Fuma_00256"/>
<dbReference type="InterPro" id="IPR003959">
    <property type="entry name" value="ATPase_AAA_core"/>
</dbReference>
<keyword evidence="4" id="KW-0143">Chaperone</keyword>
<dbReference type="Pfam" id="PF00004">
    <property type="entry name" value="AAA"/>
    <property type="match status" value="1"/>
</dbReference>
<protein>
    <submittedName>
        <fullName evidence="7">ATP-dependent protease ATPase subunit ClpY</fullName>
    </submittedName>
</protein>
<evidence type="ECO:0000256" key="1">
    <source>
        <dbReference type="ARBA" id="ARBA00009771"/>
    </source>
</evidence>
<dbReference type="Proteomes" id="UP000187735">
    <property type="component" value="Chromosome"/>
</dbReference>
<reference evidence="7 8" key="1">
    <citation type="journal article" date="2016" name="Front. Microbiol.">
        <title>Fuerstia marisgermanicae gen. nov., sp. nov., an Unusual Member of the Phylum Planctomycetes from the German Wadden Sea.</title>
        <authorList>
            <person name="Kohn T."/>
            <person name="Heuer A."/>
            <person name="Jogler M."/>
            <person name="Vollmers J."/>
            <person name="Boedeker C."/>
            <person name="Bunk B."/>
            <person name="Rast P."/>
            <person name="Borchert D."/>
            <person name="Glockner I."/>
            <person name="Freese H.M."/>
            <person name="Klenk H.P."/>
            <person name="Overmann J."/>
            <person name="Kaster A.K."/>
            <person name="Rohde M."/>
            <person name="Wiegand S."/>
            <person name="Jogler C."/>
        </authorList>
    </citation>
    <scope>NUCLEOTIDE SEQUENCE [LARGE SCALE GENOMIC DNA]</scope>
    <source>
        <strain evidence="7 8">NH11</strain>
    </source>
</reference>
<dbReference type="Gene3D" id="3.40.50.300">
    <property type="entry name" value="P-loop containing nucleotide triphosphate hydrolases"/>
    <property type="match status" value="2"/>
</dbReference>
<dbReference type="GO" id="GO:0009376">
    <property type="term" value="C:HslUV protease complex"/>
    <property type="evidence" value="ECO:0007669"/>
    <property type="project" value="InterPro"/>
</dbReference>
<keyword evidence="8" id="KW-1185">Reference proteome</keyword>
<dbReference type="NCBIfam" id="TIGR00390">
    <property type="entry name" value="hslU"/>
    <property type="match status" value="1"/>
</dbReference>
<sequence length="458" mass="51550">MTDPHQPMTPRQIVEKLSEHIVGQNDAKRAVAIALRNRWRWQNLTDEMRKEVTPRNILMIGPTGVGKTEITRRLAKLTGAPFIKVEATKYTEVGYYGRDVESMIRDLVEAAISIVRSSKRADVEDDAVARVEDRLLELLVPAEPPSAMPAVTEVDGEDAESQHSKHVRTVEKFRDMLRDGKLEDRMVELSLEQKSSPVQVFTNMGMEQMDMDLQGMLDKMMPKQNSSRRLTVAEARKVLHEQEVESLLDKDTIQEEAVRLAEETGMVFIDEIDKVCSTGEGGKSADVSRQGVQRDLLPIVEGTTIQTRYGLVSTEKIMFIAAGAFHRARPSDLMPELQGRFPIRVELQDLTCDDLVRILIEPSGSITRQHAELLAVDGVTINYTDDGIRAIADLAFHVNQSTQNIGARRLQTIMERLLEEVSFEAPDCGKKQIDVTADFVNERLADVRNDEDLSRFVL</sequence>
<keyword evidence="7" id="KW-0645">Protease</keyword>
<dbReference type="SMART" id="SM00382">
    <property type="entry name" value="AAA"/>
    <property type="match status" value="1"/>
</dbReference>
<proteinExistence type="inferred from homology"/>